<dbReference type="Proteomes" id="UP000824120">
    <property type="component" value="Chromosome 9"/>
</dbReference>
<proteinExistence type="predicted"/>
<keyword evidence="2" id="KW-1185">Reference proteome</keyword>
<gene>
    <name evidence="1" type="ORF">H5410_048298</name>
</gene>
<accession>A0A9J5XLF0</accession>
<dbReference type="EMBL" id="JACXVP010000009">
    <property type="protein sequence ID" value="KAG5587864.1"/>
    <property type="molecule type" value="Genomic_DNA"/>
</dbReference>
<comment type="caution">
    <text evidence="1">The sequence shown here is derived from an EMBL/GenBank/DDBJ whole genome shotgun (WGS) entry which is preliminary data.</text>
</comment>
<evidence type="ECO:0000313" key="2">
    <source>
        <dbReference type="Proteomes" id="UP000824120"/>
    </source>
</evidence>
<dbReference type="OrthoDB" id="1301617at2759"/>
<name>A0A9J5XLF0_SOLCO</name>
<dbReference type="AlphaFoldDB" id="A0A9J5XLF0"/>
<protein>
    <submittedName>
        <fullName evidence="1">Uncharacterized protein</fullName>
    </submittedName>
</protein>
<reference evidence="1 2" key="1">
    <citation type="submission" date="2020-09" db="EMBL/GenBank/DDBJ databases">
        <title>De no assembly of potato wild relative species, Solanum commersonii.</title>
        <authorList>
            <person name="Cho K."/>
        </authorList>
    </citation>
    <scope>NUCLEOTIDE SEQUENCE [LARGE SCALE GENOMIC DNA]</scope>
    <source>
        <strain evidence="1">LZ3.2</strain>
        <tissue evidence="1">Leaf</tissue>
    </source>
</reference>
<organism evidence="1 2">
    <name type="scientific">Solanum commersonii</name>
    <name type="common">Commerson's wild potato</name>
    <name type="synonym">Commerson's nightshade</name>
    <dbReference type="NCBI Taxonomy" id="4109"/>
    <lineage>
        <taxon>Eukaryota</taxon>
        <taxon>Viridiplantae</taxon>
        <taxon>Streptophyta</taxon>
        <taxon>Embryophyta</taxon>
        <taxon>Tracheophyta</taxon>
        <taxon>Spermatophyta</taxon>
        <taxon>Magnoliopsida</taxon>
        <taxon>eudicotyledons</taxon>
        <taxon>Gunneridae</taxon>
        <taxon>Pentapetalae</taxon>
        <taxon>asterids</taxon>
        <taxon>lamiids</taxon>
        <taxon>Solanales</taxon>
        <taxon>Solanaceae</taxon>
        <taxon>Solanoideae</taxon>
        <taxon>Solaneae</taxon>
        <taxon>Solanum</taxon>
    </lineage>
</organism>
<sequence length="103" mass="11845">MAEEEKEEEVRAFLNKLKTVDPSIYVYQRDVVLDLHLVKSRILDHSEALNYIVAPFQGMNVGNAKNMSLDDLEKITNNFSDKTEHATLYHGFMVDDQEVTVKT</sequence>
<evidence type="ECO:0000313" key="1">
    <source>
        <dbReference type="EMBL" id="KAG5587864.1"/>
    </source>
</evidence>